<dbReference type="Proteomes" id="UP001388673">
    <property type="component" value="Unassembled WGS sequence"/>
</dbReference>
<reference evidence="5 6" key="1">
    <citation type="journal article" date="2024" name="bioRxiv">
        <title>Comparative genomics of Cryptococcus and Kwoniella reveals pathogenesis evolution and contrasting karyotype dynamics via intercentromeric recombination or chromosome fusion.</title>
        <authorList>
            <person name="Coelho M.A."/>
            <person name="David-Palma M."/>
            <person name="Shea T."/>
            <person name="Bowers K."/>
            <person name="McGinley-Smith S."/>
            <person name="Mohammad A.W."/>
            <person name="Gnirke A."/>
            <person name="Yurkov A.M."/>
            <person name="Nowrousian M."/>
            <person name="Sun S."/>
            <person name="Cuomo C.A."/>
            <person name="Heitman J."/>
        </authorList>
    </citation>
    <scope>NUCLEOTIDE SEQUENCE [LARGE SCALE GENOMIC DNA]</scope>
    <source>
        <strain evidence="5 6">CBS 13917</strain>
    </source>
</reference>
<dbReference type="GeneID" id="92182828"/>
<feature type="region of interest" description="Disordered" evidence="3">
    <location>
        <begin position="72"/>
        <end position="104"/>
    </location>
</feature>
<dbReference type="GO" id="GO:0008270">
    <property type="term" value="F:zinc ion binding"/>
    <property type="evidence" value="ECO:0007669"/>
    <property type="project" value="InterPro"/>
</dbReference>
<evidence type="ECO:0000256" key="1">
    <source>
        <dbReference type="ARBA" id="ARBA00004123"/>
    </source>
</evidence>
<feature type="domain" description="Zn(2)-C6 fungal-type" evidence="4">
    <location>
        <begin position="20"/>
        <end position="50"/>
    </location>
</feature>
<dbReference type="Gene3D" id="4.10.240.10">
    <property type="entry name" value="Zn(2)-C6 fungal-type DNA-binding domain"/>
    <property type="match status" value="1"/>
</dbReference>
<comment type="subcellular location">
    <subcellularLocation>
        <location evidence="1">Nucleus</location>
    </subcellularLocation>
</comment>
<keyword evidence="6" id="KW-1185">Reference proteome</keyword>
<dbReference type="CDD" id="cd00067">
    <property type="entry name" value="GAL4"/>
    <property type="match status" value="1"/>
</dbReference>
<dbReference type="Pfam" id="PF00172">
    <property type="entry name" value="Zn_clus"/>
    <property type="match status" value="1"/>
</dbReference>
<protein>
    <recommendedName>
        <fullName evidence="4">Zn(2)-C6 fungal-type domain-containing protein</fullName>
    </recommendedName>
</protein>
<dbReference type="GO" id="GO:0005634">
    <property type="term" value="C:nucleus"/>
    <property type="evidence" value="ECO:0007669"/>
    <property type="project" value="UniProtKB-SubCell"/>
</dbReference>
<dbReference type="EMBL" id="JBCAWK010000010">
    <property type="protein sequence ID" value="KAK8847711.1"/>
    <property type="molecule type" value="Genomic_DNA"/>
</dbReference>
<dbReference type="KEGG" id="kne:92182828"/>
<dbReference type="SUPFAM" id="SSF57701">
    <property type="entry name" value="Zn2/Cys6 DNA-binding domain"/>
    <property type="match status" value="1"/>
</dbReference>
<evidence type="ECO:0000256" key="2">
    <source>
        <dbReference type="ARBA" id="ARBA00023242"/>
    </source>
</evidence>
<dbReference type="Pfam" id="PF11951">
    <property type="entry name" value="Fungal_trans_2"/>
    <property type="match status" value="1"/>
</dbReference>
<dbReference type="PANTHER" id="PTHR37534">
    <property type="entry name" value="TRANSCRIPTIONAL ACTIVATOR PROTEIN UGA3"/>
    <property type="match status" value="1"/>
</dbReference>
<sequence length="548" mass="61651">MNPAISDDAFKPRFTRTKTGCLRCRKGKHKCDEEKPVCRRCQHAKGQCVYPPPPTPKQKIVTIKRPRYSFTEDSNRFEELDENGRVRHRPPNRGNGESSGTPFSISMAPTDPLIMTFPDPQERELMKHLLCFGTVMMYAIPIDDKPVQFLDITQCLQHPRGSSFESDAQLLSLISIAAIHQSSIYMQQEKRYLTSSPVGRWGTPSILYVSPTSENQQRMRAIGDHCSNASLELCKAAIALKMRKDQRVNLETLDMLLSSTVSVVISRSLAGDANWKVAFEVALKVIELRGGPAKMLEDANAESKSALLRVRTLLENLVVMDVCHCLASGSAPSLMFEPFAPWWFDYSSESSSPDETDTVHTAYGMDRGMVELMNRINMLVHENMALSALHDQSYISQHEQKVQDLLLELEIWENNIGEENDLTRVQVGNLITMHSMRVVIYVDLLHYPHSDPVVQSSASSALRILETSRDTGWVIGLLLPTVIAGSLMVDVEGRDLARKLLSGLRSTFAFSYDVEEALRMLERLYTLRDQGAEDPSWRQATNSGLLFL</sequence>
<dbReference type="RefSeq" id="XP_066801229.1">
    <property type="nucleotide sequence ID" value="XM_066948661.1"/>
</dbReference>
<dbReference type="InterPro" id="IPR021858">
    <property type="entry name" value="Fun_TF"/>
</dbReference>
<dbReference type="AlphaFoldDB" id="A0AAW0YW41"/>
<dbReference type="GO" id="GO:0000981">
    <property type="term" value="F:DNA-binding transcription factor activity, RNA polymerase II-specific"/>
    <property type="evidence" value="ECO:0007669"/>
    <property type="project" value="InterPro"/>
</dbReference>
<dbReference type="PROSITE" id="PS00463">
    <property type="entry name" value="ZN2_CY6_FUNGAL_1"/>
    <property type="match status" value="1"/>
</dbReference>
<dbReference type="SMART" id="SM00066">
    <property type="entry name" value="GAL4"/>
    <property type="match status" value="1"/>
</dbReference>
<keyword evidence="2" id="KW-0539">Nucleus</keyword>
<dbReference type="InterPro" id="IPR036864">
    <property type="entry name" value="Zn2-C6_fun-type_DNA-bd_sf"/>
</dbReference>
<evidence type="ECO:0000256" key="3">
    <source>
        <dbReference type="SAM" id="MobiDB-lite"/>
    </source>
</evidence>
<gene>
    <name evidence="5" type="ORF">IAR55_005570</name>
</gene>
<organism evidence="5 6">
    <name type="scientific">Kwoniella newhampshirensis</name>
    <dbReference type="NCBI Taxonomy" id="1651941"/>
    <lineage>
        <taxon>Eukaryota</taxon>
        <taxon>Fungi</taxon>
        <taxon>Dikarya</taxon>
        <taxon>Basidiomycota</taxon>
        <taxon>Agaricomycotina</taxon>
        <taxon>Tremellomycetes</taxon>
        <taxon>Tremellales</taxon>
        <taxon>Cryptococcaceae</taxon>
        <taxon>Kwoniella</taxon>
    </lineage>
</organism>
<dbReference type="PANTHER" id="PTHR37534:SF20">
    <property type="entry name" value="PRO1A C6 ZINK-FINGER PROTEIN"/>
    <property type="match status" value="1"/>
</dbReference>
<feature type="compositionally biased region" description="Basic and acidic residues" evidence="3">
    <location>
        <begin position="73"/>
        <end position="85"/>
    </location>
</feature>
<evidence type="ECO:0000313" key="5">
    <source>
        <dbReference type="EMBL" id="KAK8847711.1"/>
    </source>
</evidence>
<comment type="caution">
    <text evidence="5">The sequence shown here is derived from an EMBL/GenBank/DDBJ whole genome shotgun (WGS) entry which is preliminary data.</text>
</comment>
<proteinExistence type="predicted"/>
<accession>A0AAW0YW41</accession>
<feature type="compositionally biased region" description="Polar residues" evidence="3">
    <location>
        <begin position="95"/>
        <end position="104"/>
    </location>
</feature>
<dbReference type="PROSITE" id="PS50048">
    <property type="entry name" value="ZN2_CY6_FUNGAL_2"/>
    <property type="match status" value="1"/>
</dbReference>
<dbReference type="InterPro" id="IPR001138">
    <property type="entry name" value="Zn2Cys6_DnaBD"/>
</dbReference>
<name>A0AAW0YW41_9TREE</name>
<evidence type="ECO:0000259" key="4">
    <source>
        <dbReference type="PROSITE" id="PS50048"/>
    </source>
</evidence>
<evidence type="ECO:0000313" key="6">
    <source>
        <dbReference type="Proteomes" id="UP001388673"/>
    </source>
</evidence>